<feature type="transmembrane region" description="Helical" evidence="7">
    <location>
        <begin position="33"/>
        <end position="50"/>
    </location>
</feature>
<protein>
    <recommendedName>
        <fullName evidence="6">Transporter</fullName>
    </recommendedName>
</protein>
<evidence type="ECO:0000256" key="6">
    <source>
        <dbReference type="RuleBase" id="RU003732"/>
    </source>
</evidence>
<dbReference type="KEGG" id="mars:A8C75_04895"/>
<keyword evidence="4 7" id="KW-1133">Transmembrane helix</keyword>
<dbReference type="Proteomes" id="UP000078070">
    <property type="component" value="Chromosome"/>
</dbReference>
<reference evidence="8 9" key="2">
    <citation type="journal article" date="2018" name="Int. J. Syst. Evol. Microbiol.">
        <title>Marinobacterium aestuarii sp. nov., a benzene-degrading marine bacterium isolated from estuary sediment.</title>
        <authorList>
            <person name="Bae S.S."/>
            <person name="Jung J."/>
            <person name="Chung D."/>
            <person name="Baek K."/>
        </authorList>
    </citation>
    <scope>NUCLEOTIDE SEQUENCE [LARGE SCALE GENOMIC DNA]</scope>
    <source>
        <strain evidence="8 9">ST58-10</strain>
    </source>
</reference>
<keyword evidence="5 7" id="KW-0472">Membrane</keyword>
<name>A0A1A9EVF7_9GAMM</name>
<dbReference type="CDD" id="cd10336">
    <property type="entry name" value="SLC6sbd_Tyt1-Like"/>
    <property type="match status" value="1"/>
</dbReference>
<evidence type="ECO:0000256" key="7">
    <source>
        <dbReference type="SAM" id="Phobius"/>
    </source>
</evidence>
<dbReference type="InterPro" id="IPR000175">
    <property type="entry name" value="Na/ntran_symport"/>
</dbReference>
<dbReference type="InterPro" id="IPR047218">
    <property type="entry name" value="YocR/YhdH-like"/>
</dbReference>
<dbReference type="AlphaFoldDB" id="A0A1A9EVF7"/>
<dbReference type="SUPFAM" id="SSF161070">
    <property type="entry name" value="SNF-like"/>
    <property type="match status" value="1"/>
</dbReference>
<sequence>MSNNGTFEGAAAAAASLNQAAPERGRTQWSTRLAFILAATGSAVGLGNIWKFPYITGENGGGAFVLLYLGCIALIGIPLLMAEVLIGRRGKQSPPDAMRALALEAGVSPRWQLVGWVGVMTGFVLLSFYLVVAGWAVAYIFNAGSGVFTGASSDDIGALFNSLVSDPVASTLWGTLVLAVTAAIVIKGVKQGLERAVTIMMPGLLLILLLLVGYSMTTGSFGQGFAFMFNPDFSKLTGTSVLVALGHAFFSLSLAGGGMMTYGSYLPKQVSLGRTILTIGLLDTLVALIAGLAIFPIVFANGLEPGAGPGLIFVTLPLAFGQLPLGQLVGVLFFVMLSFAALTSAISLLEPAVSWLTEKRGLSRLRAGLMTAAGIWLLSLGSVFSFNLWQEHRLYGKTFFDVLDYLTSGWIMPLSGLAMAIFTGWVMTRAATGEEVGTGLGYSLWRWLIRYVVPVGIVAIFLNAIGVL</sequence>
<keyword evidence="6" id="KW-0769">Symport</keyword>
<feature type="transmembrane region" description="Helical" evidence="7">
    <location>
        <begin position="113"/>
        <end position="141"/>
    </location>
</feature>
<evidence type="ECO:0000313" key="8">
    <source>
        <dbReference type="EMBL" id="ANG61886.1"/>
    </source>
</evidence>
<comment type="similarity">
    <text evidence="6">Belongs to the sodium:neurotransmitter symporter (SNF) (TC 2.A.22) family.</text>
</comment>
<organism evidence="8 9">
    <name type="scientific">Marinobacterium aestuarii</name>
    <dbReference type="NCBI Taxonomy" id="1821621"/>
    <lineage>
        <taxon>Bacteria</taxon>
        <taxon>Pseudomonadati</taxon>
        <taxon>Pseudomonadota</taxon>
        <taxon>Gammaproteobacteria</taxon>
        <taxon>Oceanospirillales</taxon>
        <taxon>Oceanospirillaceae</taxon>
        <taxon>Marinobacterium</taxon>
    </lineage>
</organism>
<evidence type="ECO:0000256" key="5">
    <source>
        <dbReference type="ARBA" id="ARBA00023136"/>
    </source>
</evidence>
<feature type="transmembrane region" description="Helical" evidence="7">
    <location>
        <begin position="369"/>
        <end position="389"/>
    </location>
</feature>
<evidence type="ECO:0000313" key="9">
    <source>
        <dbReference type="Proteomes" id="UP000078070"/>
    </source>
</evidence>
<feature type="transmembrane region" description="Helical" evidence="7">
    <location>
        <begin position="276"/>
        <end position="299"/>
    </location>
</feature>
<proteinExistence type="inferred from homology"/>
<feature type="transmembrane region" description="Helical" evidence="7">
    <location>
        <begin position="196"/>
        <end position="216"/>
    </location>
</feature>
<keyword evidence="2 6" id="KW-0813">Transport</keyword>
<keyword evidence="3 6" id="KW-0812">Transmembrane</keyword>
<gene>
    <name evidence="8" type="ORF">A8C75_04895</name>
</gene>
<evidence type="ECO:0000256" key="2">
    <source>
        <dbReference type="ARBA" id="ARBA00022448"/>
    </source>
</evidence>
<comment type="subcellular location">
    <subcellularLocation>
        <location evidence="1">Membrane</location>
        <topology evidence="1">Multi-pass membrane protein</topology>
    </subcellularLocation>
</comment>
<keyword evidence="9" id="KW-1185">Reference proteome</keyword>
<dbReference type="Pfam" id="PF00209">
    <property type="entry name" value="SNF"/>
    <property type="match status" value="2"/>
</dbReference>
<evidence type="ECO:0000256" key="4">
    <source>
        <dbReference type="ARBA" id="ARBA00022989"/>
    </source>
</evidence>
<dbReference type="PANTHER" id="PTHR42948:SF1">
    <property type="entry name" value="TRANSPORTER"/>
    <property type="match status" value="1"/>
</dbReference>
<dbReference type="GO" id="GO:0015293">
    <property type="term" value="F:symporter activity"/>
    <property type="evidence" value="ECO:0007669"/>
    <property type="project" value="UniProtKB-KW"/>
</dbReference>
<dbReference type="InterPro" id="IPR037272">
    <property type="entry name" value="SNS_sf"/>
</dbReference>
<feature type="transmembrane region" description="Helical" evidence="7">
    <location>
        <begin position="448"/>
        <end position="467"/>
    </location>
</feature>
<feature type="transmembrane region" description="Helical" evidence="7">
    <location>
        <begin position="409"/>
        <end position="427"/>
    </location>
</feature>
<dbReference type="RefSeq" id="WP_067378926.1">
    <property type="nucleotide sequence ID" value="NZ_CP015839.1"/>
</dbReference>
<dbReference type="PRINTS" id="PR00176">
    <property type="entry name" value="NANEUSMPORT"/>
</dbReference>
<dbReference type="STRING" id="1821621.A8C75_04895"/>
<dbReference type="EMBL" id="CP015839">
    <property type="protein sequence ID" value="ANG61886.1"/>
    <property type="molecule type" value="Genomic_DNA"/>
</dbReference>
<dbReference type="NCBIfam" id="NF037979">
    <property type="entry name" value="Na_transp"/>
    <property type="match status" value="1"/>
</dbReference>
<dbReference type="PROSITE" id="PS00610">
    <property type="entry name" value="NA_NEUROTRAN_SYMP_1"/>
    <property type="match status" value="1"/>
</dbReference>
<dbReference type="OrthoDB" id="9762833at2"/>
<evidence type="ECO:0000256" key="1">
    <source>
        <dbReference type="ARBA" id="ARBA00004141"/>
    </source>
</evidence>
<feature type="transmembrane region" description="Helical" evidence="7">
    <location>
        <begin position="62"/>
        <end position="86"/>
    </location>
</feature>
<feature type="transmembrane region" description="Helical" evidence="7">
    <location>
        <begin position="236"/>
        <end position="255"/>
    </location>
</feature>
<dbReference type="PROSITE" id="PS50267">
    <property type="entry name" value="NA_NEUROTRAN_SYMP_3"/>
    <property type="match status" value="1"/>
</dbReference>
<feature type="transmembrane region" description="Helical" evidence="7">
    <location>
        <begin position="325"/>
        <end position="349"/>
    </location>
</feature>
<feature type="transmembrane region" description="Helical" evidence="7">
    <location>
        <begin position="171"/>
        <end position="189"/>
    </location>
</feature>
<evidence type="ECO:0000256" key="3">
    <source>
        <dbReference type="ARBA" id="ARBA00022692"/>
    </source>
</evidence>
<reference evidence="9" key="1">
    <citation type="submission" date="2016-05" db="EMBL/GenBank/DDBJ databases">
        <authorList>
            <person name="Baek K."/>
            <person name="Yang S.-J."/>
        </authorList>
    </citation>
    <scope>NUCLEOTIDE SEQUENCE [LARGE SCALE GENOMIC DNA]</scope>
    <source>
        <strain evidence="9">ST58-10</strain>
    </source>
</reference>
<accession>A0A1A9EVF7</accession>
<dbReference type="PANTHER" id="PTHR42948">
    <property type="entry name" value="TRANSPORTER"/>
    <property type="match status" value="1"/>
</dbReference>
<dbReference type="GO" id="GO:0016020">
    <property type="term" value="C:membrane"/>
    <property type="evidence" value="ECO:0007669"/>
    <property type="project" value="UniProtKB-SubCell"/>
</dbReference>